<organism evidence="2 3">
    <name type="scientific">candidate division WS6 bacterium OLB20</name>
    <dbReference type="NCBI Taxonomy" id="1617426"/>
    <lineage>
        <taxon>Bacteria</taxon>
        <taxon>Candidatus Dojkabacteria</taxon>
    </lineage>
</organism>
<comment type="caution">
    <text evidence="2">The sequence shown here is derived from an EMBL/GenBank/DDBJ whole genome shotgun (WGS) entry which is preliminary data.</text>
</comment>
<dbReference type="AlphaFoldDB" id="A0A136LWP1"/>
<feature type="transmembrane region" description="Helical" evidence="1">
    <location>
        <begin position="103"/>
        <end position="125"/>
    </location>
</feature>
<proteinExistence type="predicted"/>
<keyword evidence="1" id="KW-1133">Transmembrane helix</keyword>
<evidence type="ECO:0000256" key="1">
    <source>
        <dbReference type="SAM" id="Phobius"/>
    </source>
</evidence>
<sequence length="184" mass="19633">MRKIAVKGVFTLLAVFALLHAGVFPVAAQESVLPDELARIIERFPGGAGLVDFVTDNIRLLITVMWIALVLASVIYAGIAAFKYVTSQGDAGKIEEAQKAVKAIWMGVAAFFVSIIGMVVIVAIAGGSLATTVYETCILASGSEGCDVCNEQGIVEGNLCEYCEDEYDIKAIRSEYQVDARCSN</sequence>
<feature type="transmembrane region" description="Helical" evidence="1">
    <location>
        <begin position="60"/>
        <end position="82"/>
    </location>
</feature>
<evidence type="ECO:0000313" key="3">
    <source>
        <dbReference type="Proteomes" id="UP000070457"/>
    </source>
</evidence>
<keyword evidence="1" id="KW-0812">Transmembrane</keyword>
<accession>A0A136LWP1</accession>
<evidence type="ECO:0000313" key="2">
    <source>
        <dbReference type="EMBL" id="KXK26072.1"/>
    </source>
</evidence>
<reference evidence="2 3" key="1">
    <citation type="submission" date="2015-02" db="EMBL/GenBank/DDBJ databases">
        <title>Improved understanding of the partial-nitritation anammox process through 23 genomes representing the majority of the microbial community.</title>
        <authorList>
            <person name="Speth D.R."/>
            <person name="In T Zandt M."/>
            <person name="Guerrero Cruz S."/>
            <person name="Jetten M.S."/>
            <person name="Dutilh B.E."/>
        </authorList>
    </citation>
    <scope>NUCLEOTIDE SEQUENCE [LARGE SCALE GENOMIC DNA]</scope>
    <source>
        <strain evidence="2">OLB20</strain>
    </source>
</reference>
<protein>
    <submittedName>
        <fullName evidence="2">Uncharacterized protein</fullName>
    </submittedName>
</protein>
<name>A0A136LWP1_9BACT</name>
<gene>
    <name evidence="2" type="ORF">TR69_WS6001001366</name>
</gene>
<keyword evidence="1" id="KW-0472">Membrane</keyword>
<dbReference type="EMBL" id="JYNZ01000005">
    <property type="protein sequence ID" value="KXK26072.1"/>
    <property type="molecule type" value="Genomic_DNA"/>
</dbReference>
<dbReference type="Proteomes" id="UP000070457">
    <property type="component" value="Unassembled WGS sequence"/>
</dbReference>